<dbReference type="InterPro" id="IPR013078">
    <property type="entry name" value="His_Pase_superF_clade-1"/>
</dbReference>
<dbReference type="PIRSF" id="PIRSF000709">
    <property type="entry name" value="6PFK_2-Ptase"/>
    <property type="match status" value="1"/>
</dbReference>
<reference evidence="3 4" key="1">
    <citation type="journal article" date="2016" name="Nat. Commun.">
        <title>Thousands of microbial genomes shed light on interconnected biogeochemical processes in an aquifer system.</title>
        <authorList>
            <person name="Anantharaman K."/>
            <person name="Brown C.T."/>
            <person name="Hug L.A."/>
            <person name="Sharon I."/>
            <person name="Castelle C.J."/>
            <person name="Probst A.J."/>
            <person name="Thomas B.C."/>
            <person name="Singh A."/>
            <person name="Wilkins M.J."/>
            <person name="Karaoz U."/>
            <person name="Brodie E.L."/>
            <person name="Williams K.H."/>
            <person name="Hubbard S.S."/>
            <person name="Banfield J.F."/>
        </authorList>
    </citation>
    <scope>NUCLEOTIDE SEQUENCE [LARGE SCALE GENOMIC DNA]</scope>
</reference>
<dbReference type="PANTHER" id="PTHR48100">
    <property type="entry name" value="BROAD-SPECIFICITY PHOSPHATASE YOR283W-RELATED"/>
    <property type="match status" value="1"/>
</dbReference>
<feature type="binding site" evidence="2">
    <location>
        <position position="57"/>
    </location>
    <ligand>
        <name>substrate</name>
    </ligand>
</feature>
<dbReference type="SMART" id="SM00855">
    <property type="entry name" value="PGAM"/>
    <property type="match status" value="1"/>
</dbReference>
<dbReference type="CDD" id="cd07067">
    <property type="entry name" value="HP_PGM_like"/>
    <property type="match status" value="1"/>
</dbReference>
<evidence type="ECO:0000256" key="2">
    <source>
        <dbReference type="PIRSR" id="PIRSR613078-2"/>
    </source>
</evidence>
<evidence type="ECO:0000313" key="4">
    <source>
        <dbReference type="Proteomes" id="UP000177614"/>
    </source>
</evidence>
<dbReference type="Gene3D" id="3.40.50.1240">
    <property type="entry name" value="Phosphoglycerate mutase-like"/>
    <property type="match status" value="1"/>
</dbReference>
<dbReference type="PANTHER" id="PTHR48100:SF44">
    <property type="entry name" value="PHOSPHATASE C1620.13-RELATED"/>
    <property type="match status" value="1"/>
</dbReference>
<accession>A0A1F4XLU2</accession>
<feature type="active site" description="Tele-phosphohistidine intermediate" evidence="1">
    <location>
        <position position="8"/>
    </location>
</feature>
<proteinExistence type="predicted"/>
<dbReference type="Proteomes" id="UP000177614">
    <property type="component" value="Unassembled WGS sequence"/>
</dbReference>
<evidence type="ECO:0008006" key="5">
    <source>
        <dbReference type="Google" id="ProtNLM"/>
    </source>
</evidence>
<dbReference type="GO" id="GO:0005829">
    <property type="term" value="C:cytosol"/>
    <property type="evidence" value="ECO:0007669"/>
    <property type="project" value="TreeGrafter"/>
</dbReference>
<feature type="binding site" evidence="2">
    <location>
        <begin position="7"/>
        <end position="14"/>
    </location>
    <ligand>
        <name>substrate</name>
    </ligand>
</feature>
<dbReference type="GO" id="GO:0016791">
    <property type="term" value="F:phosphatase activity"/>
    <property type="evidence" value="ECO:0007669"/>
    <property type="project" value="TreeGrafter"/>
</dbReference>
<feature type="active site" description="Proton donor/acceptor" evidence="1">
    <location>
        <position position="81"/>
    </location>
</feature>
<gene>
    <name evidence="3" type="ORF">A2V81_04640</name>
</gene>
<dbReference type="STRING" id="1817814.A2V81_04640"/>
<sequence>MTISFVRHGVTDFNKQKRPAGRRFDESLNEEGRNQAVVLTEQIRGEFDVIIASPLKRALETVEPLSRKLNLPIQINEHLTERSHGHLDGKTWDEIALLTEGRMNLAILQSALEHDFSRWGGDNIEDVRMRTKDAVNDIVQKFSGKRVLVMTHGGVIKVLYALSGDMQPRKIANISVHEFDWEALEKIQNVECKM</sequence>
<dbReference type="InterPro" id="IPR050275">
    <property type="entry name" value="PGM_Phosphatase"/>
</dbReference>
<dbReference type="AlphaFoldDB" id="A0A1F4XLU2"/>
<evidence type="ECO:0000256" key="1">
    <source>
        <dbReference type="PIRSR" id="PIRSR613078-1"/>
    </source>
</evidence>
<comment type="caution">
    <text evidence="3">The sequence shown here is derived from an EMBL/GenBank/DDBJ whole genome shotgun (WGS) entry which is preliminary data.</text>
</comment>
<evidence type="ECO:0000313" key="3">
    <source>
        <dbReference type="EMBL" id="OGC82606.1"/>
    </source>
</evidence>
<name>A0A1F4XLU2_9BACT</name>
<dbReference type="Pfam" id="PF00300">
    <property type="entry name" value="His_Phos_1"/>
    <property type="match status" value="1"/>
</dbReference>
<protein>
    <recommendedName>
        <fullName evidence="5">Phosphoglycerate mutase</fullName>
    </recommendedName>
</protein>
<dbReference type="EMBL" id="MEWR01000003">
    <property type="protein sequence ID" value="OGC82606.1"/>
    <property type="molecule type" value="Genomic_DNA"/>
</dbReference>
<organism evidence="3 4">
    <name type="scientific">Candidatus Abawacabacteria bacterium RBG_16_42_10</name>
    <dbReference type="NCBI Taxonomy" id="1817814"/>
    <lineage>
        <taxon>Bacteria</taxon>
        <taxon>Candidatus Abawacaibacteriota</taxon>
    </lineage>
</organism>
<dbReference type="InterPro" id="IPR029033">
    <property type="entry name" value="His_PPase_superfam"/>
</dbReference>
<dbReference type="SUPFAM" id="SSF53254">
    <property type="entry name" value="Phosphoglycerate mutase-like"/>
    <property type="match status" value="1"/>
</dbReference>